<dbReference type="Pfam" id="PF17250">
    <property type="entry name" value="NDUFB11"/>
    <property type="match status" value="1"/>
</dbReference>
<organism evidence="1 2">
    <name type="scientific">Ceratodon purpureus</name>
    <name type="common">Fire moss</name>
    <name type="synonym">Dicranum purpureum</name>
    <dbReference type="NCBI Taxonomy" id="3225"/>
    <lineage>
        <taxon>Eukaryota</taxon>
        <taxon>Viridiplantae</taxon>
        <taxon>Streptophyta</taxon>
        <taxon>Embryophyta</taxon>
        <taxon>Bryophyta</taxon>
        <taxon>Bryophytina</taxon>
        <taxon>Bryopsida</taxon>
        <taxon>Dicranidae</taxon>
        <taxon>Pseudoditrichales</taxon>
        <taxon>Ditrichaceae</taxon>
        <taxon>Ceratodon</taxon>
    </lineage>
</organism>
<dbReference type="Proteomes" id="UP000822688">
    <property type="component" value="Chromosome 1"/>
</dbReference>
<keyword evidence="2" id="KW-1185">Reference proteome</keyword>
<dbReference type="InterPro" id="IPR035204">
    <property type="entry name" value="NDUFB11"/>
</dbReference>
<proteinExistence type="predicted"/>
<protein>
    <submittedName>
        <fullName evidence="1">Uncharacterized protein</fullName>
    </submittedName>
</protein>
<comment type="caution">
    <text evidence="1">The sequence shown here is derived from an EMBL/GenBank/DDBJ whole genome shotgun (WGS) entry which is preliminary data.</text>
</comment>
<dbReference type="EMBL" id="CM026421">
    <property type="protein sequence ID" value="KAG0590134.1"/>
    <property type="molecule type" value="Genomic_DNA"/>
</dbReference>
<reference evidence="1" key="1">
    <citation type="submission" date="2020-06" db="EMBL/GenBank/DDBJ databases">
        <title>WGS assembly of Ceratodon purpureus strain R40.</title>
        <authorList>
            <person name="Carey S.B."/>
            <person name="Jenkins J."/>
            <person name="Shu S."/>
            <person name="Lovell J.T."/>
            <person name="Sreedasyam A."/>
            <person name="Maumus F."/>
            <person name="Tiley G.P."/>
            <person name="Fernandez-Pozo N."/>
            <person name="Barry K."/>
            <person name="Chen C."/>
            <person name="Wang M."/>
            <person name="Lipzen A."/>
            <person name="Daum C."/>
            <person name="Saski C.A."/>
            <person name="Payton A.C."/>
            <person name="Mcbreen J.C."/>
            <person name="Conrad R.E."/>
            <person name="Kollar L.M."/>
            <person name="Olsson S."/>
            <person name="Huttunen S."/>
            <person name="Landis J.B."/>
            <person name="Wickett N.J."/>
            <person name="Johnson M.G."/>
            <person name="Rensing S.A."/>
            <person name="Grimwood J."/>
            <person name="Schmutz J."/>
            <person name="Mcdaniel S.F."/>
        </authorList>
    </citation>
    <scope>NUCLEOTIDE SEQUENCE</scope>
    <source>
        <strain evidence="1">R40</strain>
    </source>
</reference>
<dbReference type="AlphaFoldDB" id="A0A8T0J2I2"/>
<accession>A0A8T0J2I2</accession>
<dbReference type="OrthoDB" id="2016140at2759"/>
<name>A0A8T0J2I2_CERPU</name>
<evidence type="ECO:0000313" key="2">
    <source>
        <dbReference type="Proteomes" id="UP000822688"/>
    </source>
</evidence>
<gene>
    <name evidence="1" type="ORF">KC19_1G074800</name>
</gene>
<evidence type="ECO:0000313" key="1">
    <source>
        <dbReference type="EMBL" id="KAG0590134.1"/>
    </source>
</evidence>
<sequence>MGFLMEFAEHWIRRSMQNPDERDAIWRKHVQETKEQAEKLKESWAQPVKPYGSWNTDKNNAKFLQDLKLSRLPGRTDPYEELASASSRS</sequence>
<dbReference type="PANTHER" id="PTHR37709">
    <property type="entry name" value="EXPRESSED PROTEIN"/>
    <property type="match status" value="1"/>
</dbReference>
<dbReference type="PANTHER" id="PTHR37709:SF1">
    <property type="entry name" value="EXPRESSED PROTEIN"/>
    <property type="match status" value="1"/>
</dbReference>